<dbReference type="RefSeq" id="WP_104357585.1">
    <property type="nucleotide sequence ID" value="NZ_CALFFA010000032.1"/>
</dbReference>
<proteinExistence type="predicted"/>
<evidence type="ECO:0000313" key="4">
    <source>
        <dbReference type="EMBL" id="TCP06714.1"/>
    </source>
</evidence>
<feature type="region of interest" description="Disordered" evidence="1">
    <location>
        <begin position="64"/>
        <end position="89"/>
    </location>
</feature>
<gene>
    <name evidence="3" type="ORF">C1702_10180</name>
    <name evidence="4" type="ORF">EV676_106198</name>
</gene>
<dbReference type="Pfam" id="PF11191">
    <property type="entry name" value="DUF2782"/>
    <property type="match status" value="1"/>
</dbReference>
<accession>A0A2S5T4M7</accession>
<dbReference type="InterPro" id="IPR021357">
    <property type="entry name" value="DUF2782"/>
</dbReference>
<evidence type="ECO:0000313" key="3">
    <source>
        <dbReference type="EMBL" id="PPE69837.1"/>
    </source>
</evidence>
<evidence type="ECO:0000256" key="1">
    <source>
        <dbReference type="SAM" id="MobiDB-lite"/>
    </source>
</evidence>
<evidence type="ECO:0000313" key="6">
    <source>
        <dbReference type="Proteomes" id="UP000294772"/>
    </source>
</evidence>
<dbReference type="EMBL" id="SLXF01000006">
    <property type="protein sequence ID" value="TCP06714.1"/>
    <property type="molecule type" value="Genomic_DNA"/>
</dbReference>
<sequence length="101" mass="10995">MTRFPCLAAGAALLVLWSATARAQEAAPSGPPEPAVQHVVIEDDRARIEELRVRGQNQRITVQPKQGGKPYEVLPADGSRDMSSESTRGAAGQRVWHLFSF</sequence>
<keyword evidence="5" id="KW-1185">Reference proteome</keyword>
<reference evidence="4 6" key="2">
    <citation type="submission" date="2019-03" db="EMBL/GenBank/DDBJ databases">
        <title>Genomic Encyclopedia of Type Strains, Phase IV (KMG-IV): sequencing the most valuable type-strain genomes for metagenomic binning, comparative biology and taxonomic classification.</title>
        <authorList>
            <person name="Goeker M."/>
        </authorList>
    </citation>
    <scope>NUCLEOTIDE SEQUENCE [LARGE SCALE GENOMIC DNA]</scope>
    <source>
        <strain evidence="4 6">DSM 15264</strain>
    </source>
</reference>
<protein>
    <submittedName>
        <fullName evidence="4">Uncharacterized protein DUF2782</fullName>
    </submittedName>
</protein>
<name>A0A2S5T4M7_9BURK</name>
<dbReference type="Proteomes" id="UP000239406">
    <property type="component" value="Unassembled WGS sequence"/>
</dbReference>
<evidence type="ECO:0000256" key="2">
    <source>
        <dbReference type="SAM" id="SignalP"/>
    </source>
</evidence>
<dbReference type="EMBL" id="PSNY01000009">
    <property type="protein sequence ID" value="PPE69837.1"/>
    <property type="molecule type" value="Genomic_DNA"/>
</dbReference>
<dbReference type="Proteomes" id="UP000294772">
    <property type="component" value="Unassembled WGS sequence"/>
</dbReference>
<organism evidence="3 5">
    <name type="scientific">Caldimonas thermodepolymerans</name>
    <dbReference type="NCBI Taxonomy" id="215580"/>
    <lineage>
        <taxon>Bacteria</taxon>
        <taxon>Pseudomonadati</taxon>
        <taxon>Pseudomonadota</taxon>
        <taxon>Betaproteobacteria</taxon>
        <taxon>Burkholderiales</taxon>
        <taxon>Sphaerotilaceae</taxon>
        <taxon>Caldimonas</taxon>
    </lineage>
</organism>
<dbReference type="AlphaFoldDB" id="A0A2S5T4M7"/>
<feature type="chain" id="PRO_5040677298" evidence="2">
    <location>
        <begin position="24"/>
        <end position="101"/>
    </location>
</feature>
<comment type="caution">
    <text evidence="3">The sequence shown here is derived from an EMBL/GenBank/DDBJ whole genome shotgun (WGS) entry which is preliminary data.</text>
</comment>
<reference evidence="3 5" key="1">
    <citation type="submission" date="2018-02" db="EMBL/GenBank/DDBJ databases">
        <title>Reclassifiation of [Polyangium] brachysporum DSM 7029 as Guopingzhaonella breviflexa gen. nov., sp. nov., a member of the family Comamonadaceae.</title>
        <authorList>
            <person name="Tang B."/>
        </authorList>
    </citation>
    <scope>NUCLEOTIDE SEQUENCE [LARGE SCALE GENOMIC DNA]</scope>
    <source>
        <strain evidence="3 5">DSM 15344</strain>
    </source>
</reference>
<evidence type="ECO:0000313" key="5">
    <source>
        <dbReference type="Proteomes" id="UP000239406"/>
    </source>
</evidence>
<feature type="signal peptide" evidence="2">
    <location>
        <begin position="1"/>
        <end position="23"/>
    </location>
</feature>
<keyword evidence="2" id="KW-0732">Signal</keyword>
<dbReference type="Gene3D" id="2.20.130.30">
    <property type="entry name" value="Protein of unknown function DUF2782"/>
    <property type="match status" value="1"/>
</dbReference>